<protein>
    <submittedName>
        <fullName evidence="1">Uncharacterized protein</fullName>
    </submittedName>
</protein>
<evidence type="ECO:0000313" key="1">
    <source>
        <dbReference type="EMBL" id="AAV97027.1"/>
    </source>
</evidence>
<dbReference type="STRING" id="246200.SPO3813"/>
<organism evidence="1 2">
    <name type="scientific">Ruegeria pomeroyi (strain ATCC 700808 / DSM 15171 / DSS-3)</name>
    <name type="common">Silicibacter pomeroyi</name>
    <dbReference type="NCBI Taxonomy" id="246200"/>
    <lineage>
        <taxon>Bacteria</taxon>
        <taxon>Pseudomonadati</taxon>
        <taxon>Pseudomonadota</taxon>
        <taxon>Alphaproteobacteria</taxon>
        <taxon>Rhodobacterales</taxon>
        <taxon>Roseobacteraceae</taxon>
        <taxon>Ruegeria</taxon>
    </lineage>
</organism>
<evidence type="ECO:0000313" key="2">
    <source>
        <dbReference type="Proteomes" id="UP000001023"/>
    </source>
</evidence>
<reference evidence="1 2" key="2">
    <citation type="journal article" date="2014" name="Stand. Genomic Sci.">
        <title>An updated genome annotation for the model marine bacterium Ruegeria pomeroyi DSS-3.</title>
        <authorList>
            <person name="Rivers A.R."/>
            <person name="Smith C.B."/>
            <person name="Moran M.A."/>
        </authorList>
    </citation>
    <scope>GENOME REANNOTATION</scope>
    <source>
        <strain evidence="2">ATCC 700808 / DSM 15171 / DSS-3</strain>
    </source>
</reference>
<dbReference type="eggNOG" id="ENOG5032S9D">
    <property type="taxonomic scope" value="Bacteria"/>
</dbReference>
<sequence length="130" mass="14509">MRGDRMSDLTLTKIRLRNGAWEGRLTGAPTTGKRPDIRVTHLDQPVPDVELVEGTDSSFWTLTIPVPDYAIADGVQTFLIVDGETETKLGDFTLIAGESVPDDLRAEVELLRAELDMLKRAFRRHCLETS</sequence>
<dbReference type="Proteomes" id="UP000001023">
    <property type="component" value="Chromosome"/>
</dbReference>
<dbReference type="HOGENOM" id="CLU_159318_0_0_5"/>
<reference evidence="1 2" key="1">
    <citation type="journal article" date="2004" name="Nature">
        <title>Genome sequence of Silicibacter pomeroyi reveals adaptations to the marine environment.</title>
        <authorList>
            <person name="Moran M.A."/>
            <person name="Buchan A."/>
            <person name="Gonzalez J.M."/>
            <person name="Heidelberg J.F."/>
            <person name="Whitman W.B."/>
            <person name="Kiene R.P."/>
            <person name="Henriksen J.R."/>
            <person name="King G.M."/>
            <person name="Belas R."/>
            <person name="Fuqua C."/>
            <person name="Brinkac L."/>
            <person name="Lewis M."/>
            <person name="Johri S."/>
            <person name="Weaver B."/>
            <person name="Pai G."/>
            <person name="Eisen J.A."/>
            <person name="Rahe E."/>
            <person name="Sheldon W.M."/>
            <person name="Ye W."/>
            <person name="Miller T.R."/>
            <person name="Carlton J."/>
            <person name="Rasko D.A."/>
            <person name="Paulsen I.T."/>
            <person name="Ren Q."/>
            <person name="Daugherty S.C."/>
            <person name="Deboy R.T."/>
            <person name="Dodson R.J."/>
            <person name="Durkin A.S."/>
            <person name="Madupu R."/>
            <person name="Nelson W.C."/>
            <person name="Sullivan S.A."/>
            <person name="Rosovitz M.J."/>
            <person name="Haft D.H."/>
            <person name="Selengut J."/>
            <person name="Ward N."/>
        </authorList>
    </citation>
    <scope>NUCLEOTIDE SEQUENCE [LARGE SCALE GENOMIC DNA]</scope>
    <source>
        <strain evidence="2">ATCC 700808 / DSM 15171 / DSS-3</strain>
    </source>
</reference>
<dbReference type="PaxDb" id="246200-SPO3813"/>
<keyword evidence="2" id="KW-1185">Reference proteome</keyword>
<dbReference type="AlphaFoldDB" id="Q5LLV8"/>
<proteinExistence type="predicted"/>
<accession>Q5LLV8</accession>
<dbReference type="KEGG" id="sil:SPO3813"/>
<gene>
    <name evidence="1" type="ordered locus">SPO3813</name>
</gene>
<dbReference type="EMBL" id="CP000031">
    <property type="protein sequence ID" value="AAV97027.1"/>
    <property type="molecule type" value="Genomic_DNA"/>
</dbReference>
<name>Q5LLV8_RUEPO</name>